<dbReference type="Proteomes" id="UP000321204">
    <property type="component" value="Chromosome"/>
</dbReference>
<dbReference type="SUPFAM" id="SSF49464">
    <property type="entry name" value="Carboxypeptidase regulatory domain-like"/>
    <property type="match status" value="1"/>
</dbReference>
<dbReference type="PROSITE" id="PS52016">
    <property type="entry name" value="TONB_DEPENDENT_REC_3"/>
    <property type="match status" value="1"/>
</dbReference>
<dbReference type="Pfam" id="PF07715">
    <property type="entry name" value="Plug"/>
    <property type="match status" value="1"/>
</dbReference>
<evidence type="ECO:0000313" key="16">
    <source>
        <dbReference type="Proteomes" id="UP000321204"/>
    </source>
</evidence>
<dbReference type="InterPro" id="IPR008969">
    <property type="entry name" value="CarboxyPept-like_regulatory"/>
</dbReference>
<dbReference type="EMBL" id="CP042433">
    <property type="protein sequence ID" value="QEC55110.1"/>
    <property type="molecule type" value="Genomic_DNA"/>
</dbReference>
<dbReference type="KEGG" id="fgg:FSB75_04045"/>
<feature type="chain" id="PRO_5022726668" evidence="12">
    <location>
        <begin position="24"/>
        <end position="901"/>
    </location>
</feature>
<evidence type="ECO:0000256" key="5">
    <source>
        <dbReference type="ARBA" id="ARBA00022729"/>
    </source>
</evidence>
<evidence type="ECO:0000256" key="4">
    <source>
        <dbReference type="ARBA" id="ARBA00022692"/>
    </source>
</evidence>
<dbReference type="InterPro" id="IPR039426">
    <property type="entry name" value="TonB-dep_rcpt-like"/>
</dbReference>
<dbReference type="InterPro" id="IPR036942">
    <property type="entry name" value="Beta-barrel_TonB_sf"/>
</dbReference>
<dbReference type="Gene3D" id="2.170.130.10">
    <property type="entry name" value="TonB-dependent receptor, plug domain"/>
    <property type="match status" value="1"/>
</dbReference>
<evidence type="ECO:0000313" key="15">
    <source>
        <dbReference type="EMBL" id="QEC55110.1"/>
    </source>
</evidence>
<evidence type="ECO:0000256" key="10">
    <source>
        <dbReference type="PROSITE-ProRule" id="PRU01360"/>
    </source>
</evidence>
<dbReference type="AlphaFoldDB" id="A0A5B8UG85"/>
<name>A0A5B8UG85_9BACT</name>
<keyword evidence="4 10" id="KW-0812">Transmembrane</keyword>
<dbReference type="OrthoDB" id="1109208at2"/>
<evidence type="ECO:0000256" key="2">
    <source>
        <dbReference type="ARBA" id="ARBA00022448"/>
    </source>
</evidence>
<accession>A0A5B8UG85</accession>
<evidence type="ECO:0000259" key="13">
    <source>
        <dbReference type="Pfam" id="PF00593"/>
    </source>
</evidence>
<dbReference type="InterPro" id="IPR012910">
    <property type="entry name" value="Plug_dom"/>
</dbReference>
<evidence type="ECO:0000256" key="11">
    <source>
        <dbReference type="RuleBase" id="RU003357"/>
    </source>
</evidence>
<feature type="domain" description="TonB-dependent receptor-like beta-barrel" evidence="13">
    <location>
        <begin position="404"/>
        <end position="874"/>
    </location>
</feature>
<dbReference type="Gene3D" id="2.60.40.1120">
    <property type="entry name" value="Carboxypeptidase-like, regulatory domain"/>
    <property type="match status" value="1"/>
</dbReference>
<dbReference type="InterPro" id="IPR000531">
    <property type="entry name" value="Beta-barrel_TonB"/>
</dbReference>
<comment type="similarity">
    <text evidence="10 11">Belongs to the TonB-dependent receptor family.</text>
</comment>
<protein>
    <submittedName>
        <fullName evidence="15">TonB-dependent receptor</fullName>
    </submittedName>
</protein>
<evidence type="ECO:0000256" key="7">
    <source>
        <dbReference type="ARBA" id="ARBA00023136"/>
    </source>
</evidence>
<dbReference type="GO" id="GO:0009279">
    <property type="term" value="C:cell outer membrane"/>
    <property type="evidence" value="ECO:0007669"/>
    <property type="project" value="UniProtKB-SubCell"/>
</dbReference>
<keyword evidence="2 10" id="KW-0813">Transport</keyword>
<reference evidence="15 16" key="1">
    <citation type="journal article" date="2015" name="Int. J. Syst. Evol. Microbiol.">
        <title>Flavisolibacter ginsenosidimutans sp. nov., with ginsenoside-converting activity isolated from soil used for cultivating ginseng.</title>
        <authorList>
            <person name="Zhao Y."/>
            <person name="Liu Q."/>
            <person name="Kang M.S."/>
            <person name="Jin F."/>
            <person name="Yu H."/>
            <person name="Im W.T."/>
        </authorList>
    </citation>
    <scope>NUCLEOTIDE SEQUENCE [LARGE SCALE GENOMIC DNA]</scope>
    <source>
        <strain evidence="15 16">Gsoil 636</strain>
    </source>
</reference>
<evidence type="ECO:0000256" key="1">
    <source>
        <dbReference type="ARBA" id="ARBA00004571"/>
    </source>
</evidence>
<evidence type="ECO:0000259" key="14">
    <source>
        <dbReference type="Pfam" id="PF07715"/>
    </source>
</evidence>
<sequence length="901" mass="98204">MRKSTRFFAAFLAAIFFSLSSFAQNVRITGKVTSTVGDNLSSVSVKVKNGISGTTTDASGRFSLDVPSLPVTLVISSVGYDAQELTVNSSSEVSVNLVPANIIGQEVVVSATRTPQRILEAPVSIERVTSAAVRNAPAASYYDVLGNLKGVDLTTSSLTFQTPTTRGFAASGNLRLNQIVDGMDNQAPGLNFSVGSVIGISELDLESMELLPGASSALYGPGGMNGTLLINSKNPFRSQGLSFQVKQGIMHISDGDRNVSPYYNWNFRWAKAIGKRFAFKISTDLIKANDWLAQDYRNYKRLGTTGNIAPGSRTTDPNYDGVNMYGDETTVDIVKNVFPGIAAAAPFLAQYINSLSGQPINVSRTGYKESDVVSPETINYKVSGALHYKITNNIEAIAAAYWGTGNTVYTGSDRYSLRNLRIGQYKLELNGGKWYLRAYTTQEDAGESYNATVTTRLLNEAWLPSGGSTGWYAQYTQAYLANKLAGMQDIDAHNAARAVADKNRPAAGSTQFQQLLEQIRGVPISKGGGLFVDKTNLYNYEGQYNFSDMTKGFADILVGGNFKRYVLNSEGTLFADSAGKIPINEYGAYIQASRNVTSVVRLTLSGRYDKNTNFDGRFTPRATATIKLSNNNNLRLSYQTAYRFPSTQQQWINLNVGGGVQLIGGVQQLKDFYGINNSSVYSLSSVQSGSPKNATLNNLKPESVTSYEVGYRGLNLGQKLLIDAYSYYGQYTDFILRTLVVKNPGAASQQIFSVPVNSSTKVNTYGFGLSLDYRLAGNFVATGNYTRDAIDPVPAGFISYFNAPSYRASIGIANSGFGFEKRFGMSLIYRWQDQFYFEGDFANGQVNPIHTLDAQISYKMPATKTIFKLGATNLLNQYYRNAPGNPSIGGLYYVSFGYNVF</sequence>
<gene>
    <name evidence="15" type="ORF">FSB75_04045</name>
</gene>
<keyword evidence="7 10" id="KW-0472">Membrane</keyword>
<dbReference type="GO" id="GO:0044718">
    <property type="term" value="P:siderophore transmembrane transport"/>
    <property type="evidence" value="ECO:0007669"/>
    <property type="project" value="TreeGrafter"/>
</dbReference>
<proteinExistence type="inferred from homology"/>
<keyword evidence="16" id="KW-1185">Reference proteome</keyword>
<evidence type="ECO:0000256" key="12">
    <source>
        <dbReference type="SAM" id="SignalP"/>
    </source>
</evidence>
<dbReference type="InterPro" id="IPR037066">
    <property type="entry name" value="Plug_dom_sf"/>
</dbReference>
<evidence type="ECO:0000256" key="3">
    <source>
        <dbReference type="ARBA" id="ARBA00022452"/>
    </source>
</evidence>
<keyword evidence="9 10" id="KW-0998">Cell outer membrane</keyword>
<dbReference type="Gene3D" id="2.40.170.20">
    <property type="entry name" value="TonB-dependent receptor, beta-barrel domain"/>
    <property type="match status" value="1"/>
</dbReference>
<evidence type="ECO:0000256" key="9">
    <source>
        <dbReference type="ARBA" id="ARBA00023237"/>
    </source>
</evidence>
<keyword evidence="6 11" id="KW-0798">TonB box</keyword>
<keyword evidence="5 12" id="KW-0732">Signal</keyword>
<keyword evidence="8 15" id="KW-0675">Receptor</keyword>
<dbReference type="RefSeq" id="WP_146783153.1">
    <property type="nucleotide sequence ID" value="NZ_BAABIO010000006.1"/>
</dbReference>
<dbReference type="SUPFAM" id="SSF56935">
    <property type="entry name" value="Porins"/>
    <property type="match status" value="1"/>
</dbReference>
<evidence type="ECO:0000256" key="8">
    <source>
        <dbReference type="ARBA" id="ARBA00023170"/>
    </source>
</evidence>
<comment type="subcellular location">
    <subcellularLocation>
        <location evidence="1 10">Cell outer membrane</location>
        <topology evidence="1 10">Multi-pass membrane protein</topology>
    </subcellularLocation>
</comment>
<dbReference type="PANTHER" id="PTHR30069">
    <property type="entry name" value="TONB-DEPENDENT OUTER MEMBRANE RECEPTOR"/>
    <property type="match status" value="1"/>
</dbReference>
<feature type="signal peptide" evidence="12">
    <location>
        <begin position="1"/>
        <end position="23"/>
    </location>
</feature>
<dbReference type="Pfam" id="PF13715">
    <property type="entry name" value="CarbopepD_reg_2"/>
    <property type="match status" value="1"/>
</dbReference>
<dbReference type="GO" id="GO:0015344">
    <property type="term" value="F:siderophore uptake transmembrane transporter activity"/>
    <property type="evidence" value="ECO:0007669"/>
    <property type="project" value="TreeGrafter"/>
</dbReference>
<keyword evidence="3 10" id="KW-1134">Transmembrane beta strand</keyword>
<dbReference type="Pfam" id="PF00593">
    <property type="entry name" value="TonB_dep_Rec_b-barrel"/>
    <property type="match status" value="1"/>
</dbReference>
<organism evidence="15 16">
    <name type="scientific">Flavisolibacter ginsenosidimutans</name>
    <dbReference type="NCBI Taxonomy" id="661481"/>
    <lineage>
        <taxon>Bacteria</taxon>
        <taxon>Pseudomonadati</taxon>
        <taxon>Bacteroidota</taxon>
        <taxon>Chitinophagia</taxon>
        <taxon>Chitinophagales</taxon>
        <taxon>Chitinophagaceae</taxon>
        <taxon>Flavisolibacter</taxon>
    </lineage>
</organism>
<feature type="domain" description="TonB-dependent receptor plug" evidence="14">
    <location>
        <begin position="119"/>
        <end position="227"/>
    </location>
</feature>
<evidence type="ECO:0000256" key="6">
    <source>
        <dbReference type="ARBA" id="ARBA00023077"/>
    </source>
</evidence>
<dbReference type="PANTHER" id="PTHR30069:SF29">
    <property type="entry name" value="HEMOGLOBIN AND HEMOGLOBIN-HAPTOGLOBIN-BINDING PROTEIN 1-RELATED"/>
    <property type="match status" value="1"/>
</dbReference>